<sequence length="140" mass="16008">MTRVKKTARKLYPQEQQHGGPIPEGQPPILEGQGPALEITDSQDKVDPQKAYAKKRVKYHFKSLMEIRRAQKIVGLLIPRLPFMRVVKDISANLCSMMKKVAEDFVIDFMNDAYLCAAHCDRVTLMAKDYVVVSRLRYKG</sequence>
<accession>A0A8T2UFM7</accession>
<dbReference type="EMBL" id="CM035411">
    <property type="protein sequence ID" value="KAH7434867.1"/>
    <property type="molecule type" value="Genomic_DNA"/>
</dbReference>
<name>A0A8T2UFM7_CERRI</name>
<dbReference type="SUPFAM" id="SSF47113">
    <property type="entry name" value="Histone-fold"/>
    <property type="match status" value="1"/>
</dbReference>
<organism evidence="4 5">
    <name type="scientific">Ceratopteris richardii</name>
    <name type="common">Triangle waterfern</name>
    <dbReference type="NCBI Taxonomy" id="49495"/>
    <lineage>
        <taxon>Eukaryota</taxon>
        <taxon>Viridiplantae</taxon>
        <taxon>Streptophyta</taxon>
        <taxon>Embryophyta</taxon>
        <taxon>Tracheophyta</taxon>
        <taxon>Polypodiopsida</taxon>
        <taxon>Polypodiidae</taxon>
        <taxon>Polypodiales</taxon>
        <taxon>Pteridineae</taxon>
        <taxon>Pteridaceae</taxon>
        <taxon>Parkerioideae</taxon>
        <taxon>Ceratopteris</taxon>
    </lineage>
</organism>
<keyword evidence="5" id="KW-1185">Reference proteome</keyword>
<dbReference type="AlphaFoldDB" id="A0A8T2UFM7"/>
<protein>
    <recommendedName>
        <fullName evidence="3">Core Histone H2A/H2B/H3 domain-containing protein</fullName>
    </recommendedName>
</protein>
<dbReference type="InterPro" id="IPR007125">
    <property type="entry name" value="H2A/H2B/H3"/>
</dbReference>
<feature type="region of interest" description="Disordered" evidence="2">
    <location>
        <begin position="1"/>
        <end position="35"/>
    </location>
</feature>
<dbReference type="Pfam" id="PF00125">
    <property type="entry name" value="Histone"/>
    <property type="match status" value="1"/>
</dbReference>
<dbReference type="PANTHER" id="PTHR45810">
    <property type="entry name" value="HISTONE H3.2"/>
    <property type="match status" value="1"/>
</dbReference>
<dbReference type="InterPro" id="IPR009072">
    <property type="entry name" value="Histone-fold"/>
</dbReference>
<gene>
    <name evidence="4" type="ORF">KP509_06G038800</name>
</gene>
<dbReference type="GO" id="GO:0030527">
    <property type="term" value="F:structural constituent of chromatin"/>
    <property type="evidence" value="ECO:0007669"/>
    <property type="project" value="InterPro"/>
</dbReference>
<dbReference type="GO" id="GO:0003677">
    <property type="term" value="F:DNA binding"/>
    <property type="evidence" value="ECO:0007669"/>
    <property type="project" value="InterPro"/>
</dbReference>
<proteinExistence type="inferred from homology"/>
<dbReference type="Gene3D" id="1.10.20.10">
    <property type="entry name" value="Histone, subunit A"/>
    <property type="match status" value="1"/>
</dbReference>
<dbReference type="SMART" id="SM00428">
    <property type="entry name" value="H3"/>
    <property type="match status" value="1"/>
</dbReference>
<evidence type="ECO:0000259" key="3">
    <source>
        <dbReference type="Pfam" id="PF00125"/>
    </source>
</evidence>
<evidence type="ECO:0000256" key="1">
    <source>
        <dbReference type="ARBA" id="ARBA00010343"/>
    </source>
</evidence>
<dbReference type="GO" id="GO:0046982">
    <property type="term" value="F:protein heterodimerization activity"/>
    <property type="evidence" value="ECO:0007669"/>
    <property type="project" value="InterPro"/>
</dbReference>
<dbReference type="OMA" id="DISANLC"/>
<reference evidence="4" key="1">
    <citation type="submission" date="2021-08" db="EMBL/GenBank/DDBJ databases">
        <title>WGS assembly of Ceratopteris richardii.</title>
        <authorList>
            <person name="Marchant D.B."/>
            <person name="Chen G."/>
            <person name="Jenkins J."/>
            <person name="Shu S."/>
            <person name="Leebens-Mack J."/>
            <person name="Grimwood J."/>
            <person name="Schmutz J."/>
            <person name="Soltis P."/>
            <person name="Soltis D."/>
            <person name="Chen Z.-H."/>
        </authorList>
    </citation>
    <scope>NUCLEOTIDE SEQUENCE</scope>
    <source>
        <strain evidence="4">Whitten #5841</strain>
        <tissue evidence="4">Leaf</tissue>
    </source>
</reference>
<evidence type="ECO:0000313" key="5">
    <source>
        <dbReference type="Proteomes" id="UP000825935"/>
    </source>
</evidence>
<dbReference type="PRINTS" id="PR00622">
    <property type="entry name" value="HISTONEH3"/>
</dbReference>
<dbReference type="PANTHER" id="PTHR45810:SF1">
    <property type="entry name" value="HISTONE H3-LIKE CENTROMERIC PROTEIN A"/>
    <property type="match status" value="1"/>
</dbReference>
<dbReference type="Proteomes" id="UP000825935">
    <property type="component" value="Chromosome 6"/>
</dbReference>
<feature type="domain" description="Core Histone H2A/H2B/H3" evidence="3">
    <location>
        <begin position="62"/>
        <end position="134"/>
    </location>
</feature>
<dbReference type="InterPro" id="IPR000164">
    <property type="entry name" value="Histone_H3/CENP-A"/>
</dbReference>
<comment type="similarity">
    <text evidence="1">Belongs to the histone H3 family.</text>
</comment>
<evidence type="ECO:0000256" key="2">
    <source>
        <dbReference type="SAM" id="MobiDB-lite"/>
    </source>
</evidence>
<dbReference type="OrthoDB" id="842664at2759"/>
<dbReference type="GO" id="GO:0000786">
    <property type="term" value="C:nucleosome"/>
    <property type="evidence" value="ECO:0007669"/>
    <property type="project" value="InterPro"/>
</dbReference>
<comment type="caution">
    <text evidence="4">The sequence shown here is derived from an EMBL/GenBank/DDBJ whole genome shotgun (WGS) entry which is preliminary data.</text>
</comment>
<evidence type="ECO:0000313" key="4">
    <source>
        <dbReference type="EMBL" id="KAH7434867.1"/>
    </source>
</evidence>